<name>A0A1I0MT44_9BACT</name>
<gene>
    <name evidence="2" type="ORF">SAMN05216290_0663</name>
</gene>
<keyword evidence="1" id="KW-0472">Membrane</keyword>
<feature type="transmembrane region" description="Helical" evidence="1">
    <location>
        <begin position="34"/>
        <end position="54"/>
    </location>
</feature>
<protein>
    <submittedName>
        <fullName evidence="2">Uncharacterized protein</fullName>
    </submittedName>
</protein>
<evidence type="ECO:0000313" key="3">
    <source>
        <dbReference type="Proteomes" id="UP000199437"/>
    </source>
</evidence>
<keyword evidence="1" id="KW-1133">Transmembrane helix</keyword>
<evidence type="ECO:0000313" key="2">
    <source>
        <dbReference type="EMBL" id="SEV91610.1"/>
    </source>
</evidence>
<accession>A0A1I0MT44</accession>
<dbReference type="STRING" id="1267423.SAMN05216290_0663"/>
<dbReference type="EMBL" id="FOIR01000001">
    <property type="protein sequence ID" value="SEV91610.1"/>
    <property type="molecule type" value="Genomic_DNA"/>
</dbReference>
<organism evidence="2 3">
    <name type="scientific">Roseivirga pacifica</name>
    <dbReference type="NCBI Taxonomy" id="1267423"/>
    <lineage>
        <taxon>Bacteria</taxon>
        <taxon>Pseudomonadati</taxon>
        <taxon>Bacteroidota</taxon>
        <taxon>Cytophagia</taxon>
        <taxon>Cytophagales</taxon>
        <taxon>Roseivirgaceae</taxon>
        <taxon>Roseivirga</taxon>
    </lineage>
</organism>
<keyword evidence="3" id="KW-1185">Reference proteome</keyword>
<sequence>MDTNPETTELFYIAAVLLLTQTLYMVVNIPRRMLILFALIISFGLYFFFNKALLLDSRDYFFAFLNCITVFLSSAGIIQTFGRNPNHRKGLSRYSGRENSTIKKHFLDKWII</sequence>
<evidence type="ECO:0000256" key="1">
    <source>
        <dbReference type="SAM" id="Phobius"/>
    </source>
</evidence>
<reference evidence="3" key="1">
    <citation type="submission" date="2016-10" db="EMBL/GenBank/DDBJ databases">
        <authorList>
            <person name="Varghese N."/>
            <person name="Submissions S."/>
        </authorList>
    </citation>
    <scope>NUCLEOTIDE SEQUENCE [LARGE SCALE GENOMIC DNA]</scope>
    <source>
        <strain evidence="3">CGMCC 1.12402</strain>
    </source>
</reference>
<dbReference type="AlphaFoldDB" id="A0A1I0MT44"/>
<proteinExistence type="predicted"/>
<feature type="transmembrane region" description="Helical" evidence="1">
    <location>
        <begin position="12"/>
        <end position="27"/>
    </location>
</feature>
<keyword evidence="1" id="KW-0812">Transmembrane</keyword>
<dbReference type="Proteomes" id="UP000199437">
    <property type="component" value="Unassembled WGS sequence"/>
</dbReference>
<feature type="transmembrane region" description="Helical" evidence="1">
    <location>
        <begin position="60"/>
        <end position="81"/>
    </location>
</feature>